<dbReference type="EMBL" id="JAEDAL010000001">
    <property type="protein sequence ID" value="MBH9551474.1"/>
    <property type="molecule type" value="Genomic_DNA"/>
</dbReference>
<reference evidence="1" key="1">
    <citation type="submission" date="2020-12" db="EMBL/GenBank/DDBJ databases">
        <title>The genome sequence of Inhella sp. 4Y17.</title>
        <authorList>
            <person name="Liu Y."/>
        </authorList>
    </citation>
    <scope>NUCLEOTIDE SEQUENCE</scope>
    <source>
        <strain evidence="1">4Y10</strain>
    </source>
</reference>
<dbReference type="Proteomes" id="UP000620139">
    <property type="component" value="Unassembled WGS sequence"/>
</dbReference>
<protein>
    <submittedName>
        <fullName evidence="1">Uncharacterized protein</fullName>
    </submittedName>
</protein>
<dbReference type="RefSeq" id="WP_198099086.1">
    <property type="nucleotide sequence ID" value="NZ_JAEDAL010000001.1"/>
</dbReference>
<sequence>MSNRLPFSFKPWALSTIDSEGSVFDATATSLSLGAFGDRVVPAVDALNLALLPIGLTDLWASVAPVEVLEGDGLLELVGVAEAQGAHPYQGAPVAIELRVESPDTWVLAPGVTPATYAWLGDNFDLVRLARVHETKAGLLEFSPDIDDWVQSAGWSILIGSGLLPDPFSTVDWVGVDPSAPTGL</sequence>
<proteinExistence type="predicted"/>
<evidence type="ECO:0000313" key="1">
    <source>
        <dbReference type="EMBL" id="MBH9551474.1"/>
    </source>
</evidence>
<keyword evidence="2" id="KW-1185">Reference proteome</keyword>
<comment type="caution">
    <text evidence="1">The sequence shown here is derived from an EMBL/GenBank/DDBJ whole genome shotgun (WGS) entry which is preliminary data.</text>
</comment>
<gene>
    <name evidence="1" type="ORF">I7X43_01320</name>
</gene>
<name>A0A931IUZ0_9BURK</name>
<organism evidence="1 2">
    <name type="scientific">Inhella gelatinilytica</name>
    <dbReference type="NCBI Taxonomy" id="2795030"/>
    <lineage>
        <taxon>Bacteria</taxon>
        <taxon>Pseudomonadati</taxon>
        <taxon>Pseudomonadota</taxon>
        <taxon>Betaproteobacteria</taxon>
        <taxon>Burkholderiales</taxon>
        <taxon>Sphaerotilaceae</taxon>
        <taxon>Inhella</taxon>
    </lineage>
</organism>
<evidence type="ECO:0000313" key="2">
    <source>
        <dbReference type="Proteomes" id="UP000620139"/>
    </source>
</evidence>
<accession>A0A931IUZ0</accession>
<dbReference type="AlphaFoldDB" id="A0A931IUZ0"/>